<dbReference type="EMBL" id="JAGFBS010000012">
    <property type="protein sequence ID" value="KAG6376496.1"/>
    <property type="molecule type" value="Genomic_DNA"/>
</dbReference>
<comment type="caution">
    <text evidence="1">The sequence shown here is derived from an EMBL/GenBank/DDBJ whole genome shotgun (WGS) entry which is preliminary data.</text>
</comment>
<dbReference type="OrthoDB" id="5835136at2759"/>
<name>A0A8I2YQX0_9AGAM</name>
<keyword evidence="2" id="KW-1185">Reference proteome</keyword>
<evidence type="ECO:0000313" key="1">
    <source>
        <dbReference type="EMBL" id="KAG6376496.1"/>
    </source>
</evidence>
<gene>
    <name evidence="1" type="ORF">JVT61DRAFT_2489</name>
</gene>
<organism evidence="1 2">
    <name type="scientific">Boletus reticuloceps</name>
    <dbReference type="NCBI Taxonomy" id="495285"/>
    <lineage>
        <taxon>Eukaryota</taxon>
        <taxon>Fungi</taxon>
        <taxon>Dikarya</taxon>
        <taxon>Basidiomycota</taxon>
        <taxon>Agaricomycotina</taxon>
        <taxon>Agaricomycetes</taxon>
        <taxon>Agaricomycetidae</taxon>
        <taxon>Boletales</taxon>
        <taxon>Boletineae</taxon>
        <taxon>Boletaceae</taxon>
        <taxon>Boletoideae</taxon>
        <taxon>Boletus</taxon>
    </lineage>
</organism>
<evidence type="ECO:0000313" key="2">
    <source>
        <dbReference type="Proteomes" id="UP000683000"/>
    </source>
</evidence>
<dbReference type="AlphaFoldDB" id="A0A8I2YQX0"/>
<protein>
    <submittedName>
        <fullName evidence="1">Uncharacterized protein</fullName>
    </submittedName>
</protein>
<sequence length="64" mass="7748">MPIPQKYYVASRIRETYRPRLEAAGFWSLPNEEEKKGLFEKDKKKKREYVMSFSRAFEREKASD</sequence>
<accession>A0A8I2YQX0</accession>
<dbReference type="Proteomes" id="UP000683000">
    <property type="component" value="Unassembled WGS sequence"/>
</dbReference>
<proteinExistence type="predicted"/>
<reference evidence="1" key="1">
    <citation type="submission" date="2021-03" db="EMBL/GenBank/DDBJ databases">
        <title>Evolutionary innovations through gain and loss of genes in the ectomycorrhizal Boletales.</title>
        <authorList>
            <person name="Wu G."/>
            <person name="Miyauchi S."/>
            <person name="Morin E."/>
            <person name="Yang Z.-L."/>
            <person name="Xu J."/>
            <person name="Martin F.M."/>
        </authorList>
    </citation>
    <scope>NUCLEOTIDE SEQUENCE</scope>
    <source>
        <strain evidence="1">BR01</strain>
    </source>
</reference>